<accession>A0ABV5UP73</accession>
<evidence type="ECO:0000313" key="2">
    <source>
        <dbReference type="EMBL" id="MFB9714331.1"/>
    </source>
</evidence>
<dbReference type="RefSeq" id="WP_345044475.1">
    <property type="nucleotide sequence ID" value="NZ_BAABED010000001.1"/>
</dbReference>
<dbReference type="Pfam" id="PF12957">
    <property type="entry name" value="DUF3846"/>
    <property type="match status" value="1"/>
</dbReference>
<reference evidence="2 3" key="1">
    <citation type="submission" date="2024-09" db="EMBL/GenBank/DDBJ databases">
        <authorList>
            <person name="Sun Q."/>
            <person name="Mori K."/>
        </authorList>
    </citation>
    <scope>NUCLEOTIDE SEQUENCE [LARGE SCALE GENOMIC DNA]</scope>
    <source>
        <strain evidence="2 3">JCM 13519</strain>
    </source>
</reference>
<evidence type="ECO:0000313" key="3">
    <source>
        <dbReference type="Proteomes" id="UP001589536"/>
    </source>
</evidence>
<sequence length="120" mass="13188">MKVAIIPADNTKPIIVQNIDPGLGSLQHLVGGDVELVGLRSLDMNMYLNEEGKLMSLPRNHRATVLCQQSQAIRIDDYICGDAVIVGPFDGEGGDTDLSDVQQRLLYRFDAQLLDLHEGK</sequence>
<protein>
    <submittedName>
        <fullName evidence="2">DUF3846 domain-containing protein</fullName>
    </submittedName>
</protein>
<dbReference type="InterPro" id="IPR024559">
    <property type="entry name" value="DUF3846"/>
</dbReference>
<feature type="domain" description="DUF3846" evidence="1">
    <location>
        <begin position="2"/>
        <end position="105"/>
    </location>
</feature>
<gene>
    <name evidence="2" type="ORF">ACFFPI_09370</name>
</gene>
<comment type="caution">
    <text evidence="2">The sequence shown here is derived from an EMBL/GenBank/DDBJ whole genome shotgun (WGS) entry which is preliminary data.</text>
</comment>
<dbReference type="Proteomes" id="UP001589536">
    <property type="component" value="Unassembled WGS sequence"/>
</dbReference>
<keyword evidence="3" id="KW-1185">Reference proteome</keyword>
<evidence type="ECO:0000259" key="1">
    <source>
        <dbReference type="Pfam" id="PF12957"/>
    </source>
</evidence>
<proteinExistence type="predicted"/>
<dbReference type="EMBL" id="JBHMBH010000019">
    <property type="protein sequence ID" value="MFB9714331.1"/>
    <property type="molecule type" value="Genomic_DNA"/>
</dbReference>
<organism evidence="2 3">
    <name type="scientific">Arthrobacter methylotrophus</name>
    <dbReference type="NCBI Taxonomy" id="121291"/>
    <lineage>
        <taxon>Bacteria</taxon>
        <taxon>Bacillati</taxon>
        <taxon>Actinomycetota</taxon>
        <taxon>Actinomycetes</taxon>
        <taxon>Micrococcales</taxon>
        <taxon>Micrococcaceae</taxon>
        <taxon>Arthrobacter</taxon>
    </lineage>
</organism>
<name>A0ABV5UP73_9MICC</name>